<dbReference type="InterPro" id="IPR036779">
    <property type="entry name" value="LysM_dom_sf"/>
</dbReference>
<feature type="transmembrane region" description="Helical" evidence="1">
    <location>
        <begin position="95"/>
        <end position="116"/>
    </location>
</feature>
<dbReference type="InterPro" id="IPR018392">
    <property type="entry name" value="LysM"/>
</dbReference>
<organism evidence="3 4">
    <name type="scientific">Olsenella porci</name>
    <dbReference type="NCBI Taxonomy" id="2652279"/>
    <lineage>
        <taxon>Bacteria</taxon>
        <taxon>Bacillati</taxon>
        <taxon>Actinomycetota</taxon>
        <taxon>Coriobacteriia</taxon>
        <taxon>Coriobacteriales</taxon>
        <taxon>Atopobiaceae</taxon>
        <taxon>Olsenella</taxon>
    </lineage>
</organism>
<dbReference type="Proteomes" id="UP000469325">
    <property type="component" value="Unassembled WGS sequence"/>
</dbReference>
<name>A0A6N7X967_9ACTN</name>
<feature type="domain" description="LysM" evidence="2">
    <location>
        <begin position="131"/>
        <end position="181"/>
    </location>
</feature>
<reference evidence="3 4" key="1">
    <citation type="submission" date="2019-08" db="EMBL/GenBank/DDBJ databases">
        <title>In-depth cultivation of the pig gut microbiome towards novel bacterial diversity and tailored functional studies.</title>
        <authorList>
            <person name="Wylensek D."/>
            <person name="Hitch T.C.A."/>
            <person name="Clavel T."/>
        </authorList>
    </citation>
    <scope>NUCLEOTIDE SEQUENCE [LARGE SCALE GENOMIC DNA]</scope>
    <source>
        <strain evidence="3 4">CA-Schmier-601-WT-1</strain>
    </source>
</reference>
<evidence type="ECO:0000256" key="1">
    <source>
        <dbReference type="SAM" id="Phobius"/>
    </source>
</evidence>
<keyword evidence="1" id="KW-1133">Transmembrane helix</keyword>
<keyword evidence="1" id="KW-0472">Membrane</keyword>
<dbReference type="Pfam" id="PF01476">
    <property type="entry name" value="LysM"/>
    <property type="match status" value="1"/>
</dbReference>
<protein>
    <submittedName>
        <fullName evidence="3">LysM peptidoglycan-binding domain-containing protein</fullName>
    </submittedName>
</protein>
<dbReference type="AlphaFoldDB" id="A0A6N7X967"/>
<dbReference type="PROSITE" id="PS51782">
    <property type="entry name" value="LYSM"/>
    <property type="match status" value="1"/>
</dbReference>
<sequence length="186" mass="19665">MFDTYHSTRVPNTNPSFEFVSGVIGIPTATHSKETLDMNNSYASASQNQGYQCYGSLALQPSEEQPRLRVFQGGCTGDDASPVQERELRSRVRGLIIVAAMVCAVSLAGVGISGAAQSSQRDEVLGQAQVATVSVASGDTVWSIAESHPVQGVSTSDLVQWISERNGLGSSPLSVGQQLQIPVSHN</sequence>
<dbReference type="SUPFAM" id="SSF54106">
    <property type="entry name" value="LysM domain"/>
    <property type="match status" value="1"/>
</dbReference>
<evidence type="ECO:0000313" key="4">
    <source>
        <dbReference type="Proteomes" id="UP000469325"/>
    </source>
</evidence>
<keyword evidence="4" id="KW-1185">Reference proteome</keyword>
<proteinExistence type="predicted"/>
<comment type="caution">
    <text evidence="3">The sequence shown here is derived from an EMBL/GenBank/DDBJ whole genome shotgun (WGS) entry which is preliminary data.</text>
</comment>
<evidence type="ECO:0000259" key="2">
    <source>
        <dbReference type="PROSITE" id="PS51782"/>
    </source>
</evidence>
<dbReference type="EMBL" id="VUNC01000002">
    <property type="protein sequence ID" value="MST72080.1"/>
    <property type="molecule type" value="Genomic_DNA"/>
</dbReference>
<keyword evidence="1" id="KW-0812">Transmembrane</keyword>
<gene>
    <name evidence="3" type="ORF">FYJ68_03000</name>
</gene>
<dbReference type="Gene3D" id="3.10.350.10">
    <property type="entry name" value="LysM domain"/>
    <property type="match status" value="1"/>
</dbReference>
<dbReference type="SMART" id="SM00257">
    <property type="entry name" value="LysM"/>
    <property type="match status" value="1"/>
</dbReference>
<dbReference type="CDD" id="cd00118">
    <property type="entry name" value="LysM"/>
    <property type="match status" value="1"/>
</dbReference>
<evidence type="ECO:0000313" key="3">
    <source>
        <dbReference type="EMBL" id="MST72080.1"/>
    </source>
</evidence>
<accession>A0A6N7X967</accession>